<sequence length="438" mass="47507">MKIAILGGGGFRVPIVYEALVRQLDRLAVDEVALFDTDQRRVAAIAAVLEQLNAPVRRPPRVRRCDRLVDALGGADFVFSAVRVGGLSGRTGDERRALAAGVLGQETIGAGGVTYGLRTVPVATRIAEACAAVAPDAWFVNFTNPAGMVTEAISRVLGDRVIGICDSPAGLCRRIAVALGVDERDAWFDYVGLNHLGWVRQVLVDGRDRLPGLLVDEPRLARIEEGRLFGADWLQTLGAIPNEYLYYFYCADVAVEAIRAEPETRGEYLLRQQSAFYDAVEADPAAALTLWRQARAERDSSYMKETRPADQERDADDIQLGGYERVALALMNGIAGNEQSTIILNVRNRHALSDLDDDAVVEVPCLVGANGAQPLSARRLDEHMSGLIRAVKSVERQTIEAALSGSRRAAVRALADHPLVASVGAARRILADYAWPEA</sequence>
<evidence type="ECO:0000256" key="2">
    <source>
        <dbReference type="ARBA" id="ARBA00022723"/>
    </source>
</evidence>
<evidence type="ECO:0000259" key="8">
    <source>
        <dbReference type="Pfam" id="PF11975"/>
    </source>
</evidence>
<dbReference type="PROSITE" id="PS01324">
    <property type="entry name" value="GLYCOSYL_HYDROL_F4"/>
    <property type="match status" value="1"/>
</dbReference>
<dbReference type="Pfam" id="PF11975">
    <property type="entry name" value="Glyco_hydro_4C"/>
    <property type="match status" value="1"/>
</dbReference>
<name>A0ABS2RNN4_9ACTN</name>
<reference evidence="9 10" key="1">
    <citation type="submission" date="2021-01" db="EMBL/GenBank/DDBJ databases">
        <title>Sequencing the genomes of 1000 actinobacteria strains.</title>
        <authorList>
            <person name="Klenk H.-P."/>
        </authorList>
    </citation>
    <scope>NUCLEOTIDE SEQUENCE [LARGE SCALE GENOMIC DNA]</scope>
    <source>
        <strain evidence="9 10">DSM 18662</strain>
    </source>
</reference>
<keyword evidence="2" id="KW-0479">Metal-binding</keyword>
<evidence type="ECO:0000313" key="9">
    <source>
        <dbReference type="EMBL" id="MBM7799786.1"/>
    </source>
</evidence>
<keyword evidence="10" id="KW-1185">Reference proteome</keyword>
<evidence type="ECO:0000256" key="5">
    <source>
        <dbReference type="ARBA" id="ARBA00023211"/>
    </source>
</evidence>
<dbReference type="EC" id="3.2.1.86" evidence="9"/>
<dbReference type="InterPro" id="IPR036291">
    <property type="entry name" value="NAD(P)-bd_dom_sf"/>
</dbReference>
<keyword evidence="3 7" id="KW-0378">Hydrolase</keyword>
<dbReference type="Gene3D" id="3.90.110.10">
    <property type="entry name" value="Lactate dehydrogenase/glycoside hydrolase, family 4, C-terminal"/>
    <property type="match status" value="1"/>
</dbReference>
<dbReference type="PRINTS" id="PR00732">
    <property type="entry name" value="GLHYDRLASE4"/>
</dbReference>
<organism evidence="9 10">
    <name type="scientific">Microlunatus panaciterrae</name>
    <dbReference type="NCBI Taxonomy" id="400768"/>
    <lineage>
        <taxon>Bacteria</taxon>
        <taxon>Bacillati</taxon>
        <taxon>Actinomycetota</taxon>
        <taxon>Actinomycetes</taxon>
        <taxon>Propionibacteriales</taxon>
        <taxon>Propionibacteriaceae</taxon>
        <taxon>Microlunatus</taxon>
    </lineage>
</organism>
<evidence type="ECO:0000313" key="10">
    <source>
        <dbReference type="Proteomes" id="UP000704762"/>
    </source>
</evidence>
<comment type="caution">
    <text evidence="9">The sequence shown here is derived from an EMBL/GenBank/DDBJ whole genome shotgun (WGS) entry which is preliminary data.</text>
</comment>
<proteinExistence type="inferred from homology"/>
<dbReference type="InterPro" id="IPR001088">
    <property type="entry name" value="Glyco_hydro_4"/>
</dbReference>
<dbReference type="InterPro" id="IPR022616">
    <property type="entry name" value="Glyco_hydro_4_C"/>
</dbReference>
<comment type="similarity">
    <text evidence="1 7">Belongs to the glycosyl hydrolase 4 family.</text>
</comment>
<evidence type="ECO:0000256" key="4">
    <source>
        <dbReference type="ARBA" id="ARBA00023027"/>
    </source>
</evidence>
<evidence type="ECO:0000256" key="1">
    <source>
        <dbReference type="ARBA" id="ARBA00010141"/>
    </source>
</evidence>
<dbReference type="GO" id="GO:0008706">
    <property type="term" value="F:6-phospho-beta-glucosidase activity"/>
    <property type="evidence" value="ECO:0007669"/>
    <property type="project" value="UniProtKB-EC"/>
</dbReference>
<dbReference type="InterPro" id="IPR015955">
    <property type="entry name" value="Lactate_DH/Glyco_Ohase_4_C"/>
</dbReference>
<dbReference type="RefSeq" id="WP_204918763.1">
    <property type="nucleotide sequence ID" value="NZ_BAAAQP010000003.1"/>
</dbReference>
<dbReference type="SUPFAM" id="SSF56327">
    <property type="entry name" value="LDH C-terminal domain-like"/>
    <property type="match status" value="1"/>
</dbReference>
<dbReference type="Proteomes" id="UP000704762">
    <property type="component" value="Unassembled WGS sequence"/>
</dbReference>
<comment type="cofactor">
    <cofactor evidence="7">
        <name>NAD(+)</name>
        <dbReference type="ChEBI" id="CHEBI:57540"/>
    </cofactor>
    <text evidence="7">Binds 1 NAD(+) per subunit.</text>
</comment>
<dbReference type="InterPro" id="IPR019802">
    <property type="entry name" value="GlycHydrolase_4_CS"/>
</dbReference>
<evidence type="ECO:0000256" key="3">
    <source>
        <dbReference type="ARBA" id="ARBA00022801"/>
    </source>
</evidence>
<dbReference type="Pfam" id="PF02056">
    <property type="entry name" value="Glyco_hydro_4"/>
    <property type="match status" value="1"/>
</dbReference>
<keyword evidence="6 7" id="KW-0326">Glycosidase</keyword>
<protein>
    <submittedName>
        <fullName evidence="9">6-phospho-beta-glucosidase</fullName>
        <ecNumber evidence="9">3.2.1.86</ecNumber>
    </submittedName>
</protein>
<dbReference type="EMBL" id="JAFBCF010000001">
    <property type="protein sequence ID" value="MBM7799786.1"/>
    <property type="molecule type" value="Genomic_DNA"/>
</dbReference>
<dbReference type="Gene3D" id="3.40.50.720">
    <property type="entry name" value="NAD(P)-binding Rossmann-like Domain"/>
    <property type="match status" value="1"/>
</dbReference>
<keyword evidence="5" id="KW-0464">Manganese</keyword>
<feature type="domain" description="Glycosyl hydrolase family 4 C-terminal" evidence="8">
    <location>
        <begin position="190"/>
        <end position="420"/>
    </location>
</feature>
<keyword evidence="4 7" id="KW-0520">NAD</keyword>
<evidence type="ECO:0000256" key="7">
    <source>
        <dbReference type="RuleBase" id="RU361152"/>
    </source>
</evidence>
<dbReference type="PANTHER" id="PTHR32092">
    <property type="entry name" value="6-PHOSPHO-BETA-GLUCOSIDASE-RELATED"/>
    <property type="match status" value="1"/>
</dbReference>
<accession>A0ABS2RNN4</accession>
<dbReference type="PANTHER" id="PTHR32092:SF5">
    <property type="entry name" value="6-PHOSPHO-BETA-GLUCOSIDASE"/>
    <property type="match status" value="1"/>
</dbReference>
<gene>
    <name evidence="9" type="ORF">JOE57_002707</name>
</gene>
<dbReference type="SUPFAM" id="SSF51735">
    <property type="entry name" value="NAD(P)-binding Rossmann-fold domains"/>
    <property type="match status" value="1"/>
</dbReference>
<evidence type="ECO:0000256" key="6">
    <source>
        <dbReference type="ARBA" id="ARBA00023295"/>
    </source>
</evidence>